<dbReference type="OrthoDB" id="9773571at2"/>
<dbReference type="GO" id="GO:0003677">
    <property type="term" value="F:DNA binding"/>
    <property type="evidence" value="ECO:0007669"/>
    <property type="project" value="UniProtKB-KW"/>
</dbReference>
<dbReference type="EMBL" id="JZEY01000054">
    <property type="protein sequence ID" value="KKB09383.1"/>
    <property type="molecule type" value="Genomic_DNA"/>
</dbReference>
<dbReference type="PROSITE" id="PS00093">
    <property type="entry name" value="N4_MTASE"/>
    <property type="match status" value="1"/>
</dbReference>
<evidence type="ECO:0000313" key="12">
    <source>
        <dbReference type="Proteomes" id="UP000033649"/>
    </source>
</evidence>
<evidence type="ECO:0000313" key="11">
    <source>
        <dbReference type="EMBL" id="KKB09383.1"/>
    </source>
</evidence>
<dbReference type="AlphaFoldDB" id="A0A0F5FKQ5"/>
<accession>A0A0F5FKQ5</accession>
<evidence type="ECO:0000259" key="10">
    <source>
        <dbReference type="Pfam" id="PF01555"/>
    </source>
</evidence>
<dbReference type="Pfam" id="PF01555">
    <property type="entry name" value="N6_N4_Mtase"/>
    <property type="match status" value="1"/>
</dbReference>
<comment type="similarity">
    <text evidence="1">Belongs to the N(4)/N(6)-methyltransferase family. N(4) subfamily.</text>
</comment>
<dbReference type="PRINTS" id="PR00508">
    <property type="entry name" value="S21N4MTFRASE"/>
</dbReference>
<name>A0A0F5FKQ5_9HYPH</name>
<dbReference type="GO" id="GO:0009007">
    <property type="term" value="F:site-specific DNA-methyltransferase (adenine-specific) activity"/>
    <property type="evidence" value="ECO:0007669"/>
    <property type="project" value="UniProtKB-EC"/>
</dbReference>
<evidence type="ECO:0000256" key="4">
    <source>
        <dbReference type="ARBA" id="ARBA00022691"/>
    </source>
</evidence>
<dbReference type="SUPFAM" id="SSF53335">
    <property type="entry name" value="S-adenosyl-L-methionine-dependent methyltransferases"/>
    <property type="match status" value="1"/>
</dbReference>
<dbReference type="InterPro" id="IPR001091">
    <property type="entry name" value="RM_Methyltransferase"/>
</dbReference>
<feature type="domain" description="DNA methylase N-4/N-6" evidence="10">
    <location>
        <begin position="22"/>
        <end position="342"/>
    </location>
</feature>
<dbReference type="PATRIC" id="fig|429727.3.peg.1128"/>
<reference evidence="11 12" key="1">
    <citation type="submission" date="2015-03" db="EMBL/GenBank/DDBJ databases">
        <authorList>
            <person name="Hassan Y."/>
            <person name="Lepp D."/>
            <person name="Li X.-Z."/>
            <person name="Zhou T."/>
        </authorList>
    </citation>
    <scope>NUCLEOTIDE SEQUENCE [LARGE SCALE GENOMIC DNA]</scope>
    <source>
        <strain evidence="11 12">IPL18</strain>
    </source>
</reference>
<comment type="catalytic activity">
    <reaction evidence="7">
        <text>a 2'-deoxyadenosine in DNA + S-adenosyl-L-methionine = an N(6)-methyl-2'-deoxyadenosine in DNA + S-adenosyl-L-homocysteine + H(+)</text>
        <dbReference type="Rhea" id="RHEA:15197"/>
        <dbReference type="Rhea" id="RHEA-COMP:12418"/>
        <dbReference type="Rhea" id="RHEA-COMP:12419"/>
        <dbReference type="ChEBI" id="CHEBI:15378"/>
        <dbReference type="ChEBI" id="CHEBI:57856"/>
        <dbReference type="ChEBI" id="CHEBI:59789"/>
        <dbReference type="ChEBI" id="CHEBI:90615"/>
        <dbReference type="ChEBI" id="CHEBI:90616"/>
        <dbReference type="EC" id="2.1.1.72"/>
    </reaction>
</comment>
<evidence type="ECO:0000256" key="5">
    <source>
        <dbReference type="ARBA" id="ARBA00022747"/>
    </source>
</evidence>
<sequence length="356" mass="38343">MTVSILIGDCREVLKTLPDQSVHCVVTSPPYFGLRDYGVDGQMGLEPTPAEFVQGIVDLFRDVRRVLCNNGTLWLNLGDSYAGSWGAQGRNGQMAERCVVQARSIDAHPQKASRTGAIPEGSGLKPKDLIGIPWRVALALQADGWYLRQDIIWAKPNPMPESVTDRCTKSHEYLFLLSKSERYHFDAEAIAEPLADASIARLAQDVEGQAGSDRVPGKTNGRMKAVAKGNRKTFRGGGVYTQGRSFDNGAAACNDSVGNEPNERGTRNKRSVWSIATQPFKEAHFATFPPALVEPCILAGCPVGGTVLDPFGGAGTTGLVADRLGRNATLIELNPAYADLARNRIQDDVGMFGAVA</sequence>
<evidence type="ECO:0000256" key="6">
    <source>
        <dbReference type="ARBA" id="ARBA00023125"/>
    </source>
</evidence>
<keyword evidence="6" id="KW-0238">DNA-binding</keyword>
<dbReference type="GO" id="GO:0008170">
    <property type="term" value="F:N-methyltransferase activity"/>
    <property type="evidence" value="ECO:0007669"/>
    <property type="project" value="InterPro"/>
</dbReference>
<evidence type="ECO:0000256" key="8">
    <source>
        <dbReference type="ARBA" id="ARBA00049120"/>
    </source>
</evidence>
<dbReference type="STRING" id="429727.VE26_05450"/>
<keyword evidence="2" id="KW-0489">Methyltransferase</keyword>
<keyword evidence="5" id="KW-0680">Restriction system</keyword>
<keyword evidence="3" id="KW-0808">Transferase</keyword>
<dbReference type="Gene3D" id="3.40.50.150">
    <property type="entry name" value="Vaccinia Virus protein VP39"/>
    <property type="match status" value="1"/>
</dbReference>
<dbReference type="InterPro" id="IPR017985">
    <property type="entry name" value="MeTrfase_CN4_CS"/>
</dbReference>
<comment type="caution">
    <text evidence="11">The sequence shown here is derived from an EMBL/GenBank/DDBJ whole genome shotgun (WGS) entry which is preliminary data.</text>
</comment>
<evidence type="ECO:0000256" key="2">
    <source>
        <dbReference type="ARBA" id="ARBA00022603"/>
    </source>
</evidence>
<dbReference type="EC" id="2.1.1.-" evidence="9"/>
<evidence type="ECO:0000256" key="1">
    <source>
        <dbReference type="ARBA" id="ARBA00010203"/>
    </source>
</evidence>
<evidence type="ECO:0000256" key="9">
    <source>
        <dbReference type="RuleBase" id="RU362026"/>
    </source>
</evidence>
<evidence type="ECO:0000256" key="7">
    <source>
        <dbReference type="ARBA" id="ARBA00047942"/>
    </source>
</evidence>
<proteinExistence type="inferred from homology"/>
<dbReference type="GO" id="GO:0032259">
    <property type="term" value="P:methylation"/>
    <property type="evidence" value="ECO:0007669"/>
    <property type="project" value="UniProtKB-KW"/>
</dbReference>
<organism evidence="11 12">
    <name type="scientific">Devosia chinhatensis</name>
    <dbReference type="NCBI Taxonomy" id="429727"/>
    <lineage>
        <taxon>Bacteria</taxon>
        <taxon>Pseudomonadati</taxon>
        <taxon>Pseudomonadota</taxon>
        <taxon>Alphaproteobacteria</taxon>
        <taxon>Hyphomicrobiales</taxon>
        <taxon>Devosiaceae</taxon>
        <taxon>Devosia</taxon>
    </lineage>
</organism>
<dbReference type="InterPro" id="IPR029063">
    <property type="entry name" value="SAM-dependent_MTases_sf"/>
</dbReference>
<dbReference type="Proteomes" id="UP000033649">
    <property type="component" value="Unassembled WGS sequence"/>
</dbReference>
<evidence type="ECO:0000256" key="3">
    <source>
        <dbReference type="ARBA" id="ARBA00022679"/>
    </source>
</evidence>
<dbReference type="GO" id="GO:0015667">
    <property type="term" value="F:site-specific DNA-methyltransferase (cytosine-N4-specific) activity"/>
    <property type="evidence" value="ECO:0007669"/>
    <property type="project" value="UniProtKB-EC"/>
</dbReference>
<keyword evidence="4" id="KW-0949">S-adenosyl-L-methionine</keyword>
<comment type="catalytic activity">
    <reaction evidence="8">
        <text>a 2'-deoxycytidine in DNA + S-adenosyl-L-methionine = an N(4)-methyl-2'-deoxycytidine in DNA + S-adenosyl-L-homocysteine + H(+)</text>
        <dbReference type="Rhea" id="RHEA:16857"/>
        <dbReference type="Rhea" id="RHEA-COMP:11369"/>
        <dbReference type="Rhea" id="RHEA-COMP:13674"/>
        <dbReference type="ChEBI" id="CHEBI:15378"/>
        <dbReference type="ChEBI" id="CHEBI:57856"/>
        <dbReference type="ChEBI" id="CHEBI:59789"/>
        <dbReference type="ChEBI" id="CHEBI:85452"/>
        <dbReference type="ChEBI" id="CHEBI:137933"/>
        <dbReference type="EC" id="2.1.1.113"/>
    </reaction>
</comment>
<keyword evidence="12" id="KW-1185">Reference proteome</keyword>
<protein>
    <recommendedName>
        <fullName evidence="9">Methyltransferase</fullName>
        <ecNumber evidence="9">2.1.1.-</ecNumber>
    </recommendedName>
</protein>
<dbReference type="REBASE" id="126588">
    <property type="entry name" value="M.Dch18ORF5450P"/>
</dbReference>
<dbReference type="InterPro" id="IPR002941">
    <property type="entry name" value="DNA_methylase_N4/N6"/>
</dbReference>
<dbReference type="GO" id="GO:0009307">
    <property type="term" value="P:DNA restriction-modification system"/>
    <property type="evidence" value="ECO:0007669"/>
    <property type="project" value="UniProtKB-KW"/>
</dbReference>
<gene>
    <name evidence="11" type="ORF">VE26_05450</name>
</gene>
<dbReference type="RefSeq" id="WP_046104076.1">
    <property type="nucleotide sequence ID" value="NZ_JZEY01000054.1"/>
</dbReference>